<proteinExistence type="predicted"/>
<protein>
    <submittedName>
        <fullName evidence="1">Uncharacterized protein</fullName>
    </submittedName>
</protein>
<sequence length="192" mass="21754">MTRATPKLDPPFPNFHTIPALPSIPVNSRPYGLLEKFSKVSAVLRELPQDQARGLGLSTKHQKRNLTREICKSGSENPYEITLGPVPRATNVDLLFKNQTHLFNLAKGLITGQNDIPFTTFKSSRPLFLFRYRFSHQGKFCSFISRKFTFCIRLRMRHCPAPDTLATLSINAFVRKPCGRGSFRPSQVLSFS</sequence>
<accession>A0A4Y2D9P4</accession>
<reference evidence="1 2" key="1">
    <citation type="journal article" date="2019" name="Sci. Rep.">
        <title>Orb-weaving spider Araneus ventricosus genome elucidates the spidroin gene catalogue.</title>
        <authorList>
            <person name="Kono N."/>
            <person name="Nakamura H."/>
            <person name="Ohtoshi R."/>
            <person name="Moran D.A.P."/>
            <person name="Shinohara A."/>
            <person name="Yoshida Y."/>
            <person name="Fujiwara M."/>
            <person name="Mori M."/>
            <person name="Tomita M."/>
            <person name="Arakawa K."/>
        </authorList>
    </citation>
    <scope>NUCLEOTIDE SEQUENCE [LARGE SCALE GENOMIC DNA]</scope>
</reference>
<evidence type="ECO:0000313" key="2">
    <source>
        <dbReference type="Proteomes" id="UP000499080"/>
    </source>
</evidence>
<keyword evidence="2" id="KW-1185">Reference proteome</keyword>
<organism evidence="1 2">
    <name type="scientific">Araneus ventricosus</name>
    <name type="common">Orbweaver spider</name>
    <name type="synonym">Epeira ventricosa</name>
    <dbReference type="NCBI Taxonomy" id="182803"/>
    <lineage>
        <taxon>Eukaryota</taxon>
        <taxon>Metazoa</taxon>
        <taxon>Ecdysozoa</taxon>
        <taxon>Arthropoda</taxon>
        <taxon>Chelicerata</taxon>
        <taxon>Arachnida</taxon>
        <taxon>Araneae</taxon>
        <taxon>Araneomorphae</taxon>
        <taxon>Entelegynae</taxon>
        <taxon>Araneoidea</taxon>
        <taxon>Araneidae</taxon>
        <taxon>Araneus</taxon>
    </lineage>
</organism>
<evidence type="ECO:0000313" key="1">
    <source>
        <dbReference type="EMBL" id="GBM12837.1"/>
    </source>
</evidence>
<dbReference type="Proteomes" id="UP000499080">
    <property type="component" value="Unassembled WGS sequence"/>
</dbReference>
<gene>
    <name evidence="1" type="ORF">AVEN_247606_1</name>
</gene>
<name>A0A4Y2D9P4_ARAVE</name>
<dbReference type="EMBL" id="BGPR01000319">
    <property type="protein sequence ID" value="GBM12837.1"/>
    <property type="molecule type" value="Genomic_DNA"/>
</dbReference>
<dbReference type="AlphaFoldDB" id="A0A4Y2D9P4"/>
<comment type="caution">
    <text evidence="1">The sequence shown here is derived from an EMBL/GenBank/DDBJ whole genome shotgun (WGS) entry which is preliminary data.</text>
</comment>